<dbReference type="InterPro" id="IPR002035">
    <property type="entry name" value="VWF_A"/>
</dbReference>
<dbReference type="CDD" id="cd00198">
    <property type="entry name" value="vWFA"/>
    <property type="match status" value="1"/>
</dbReference>
<gene>
    <name evidence="3" type="ORF">GMA6_62</name>
</gene>
<evidence type="ECO:0000256" key="1">
    <source>
        <dbReference type="SAM" id="MobiDB-lite"/>
    </source>
</evidence>
<dbReference type="Proteomes" id="UP000203886">
    <property type="component" value="Segment"/>
</dbReference>
<protein>
    <submittedName>
        <fullName evidence="3">Putative von Willebrand factor protein</fullName>
    </submittedName>
</protein>
<dbReference type="Pfam" id="PF00092">
    <property type="entry name" value="VWA"/>
    <property type="match status" value="1"/>
</dbReference>
<reference evidence="3 4" key="1">
    <citation type="journal article" date="2015" name="PLoS ONE">
        <title>Lysis to Kill: Evaluation of the Lytic Abilities, and Genomics of Nine Bacteriophages Infective for Gordonia spp. and Their Potential Use in Activated Sludge Foam Biocontrol.</title>
        <authorList>
            <person name="Dyson Z.A."/>
            <person name="Tucci J."/>
            <person name="Seviour R.J."/>
            <person name="Petrovski S."/>
        </authorList>
    </citation>
    <scope>NUCLEOTIDE SEQUENCE [LARGE SCALE GENOMIC DNA]</scope>
</reference>
<accession>A0A0K0NL82</accession>
<dbReference type="GeneID" id="28801112"/>
<feature type="region of interest" description="Disordered" evidence="1">
    <location>
        <begin position="248"/>
        <end position="347"/>
    </location>
</feature>
<sequence length="637" mass="69006">MKITKRSMMLTKEEENTVRLTQLGQVFATADSALAGRRVSVKIVPEADQTYGDGTPAYTVNGTHVTINELPGHPDFLSTSGLVVANGLNYHELCHVLYTPGHKTQLAQKVVQTGGMAAAQAYNLLEDQRIEGIMTTRFTTTKHYLTATVAEYFLNVNWQARGRNNLEECLAESWPIVYGRRYLPQHMRDHFRTVANDPAYRNWTVANLRRMEAIIDEYVKIRFGKIMNVMTLNHAHSLIVEFTDLLSKGKRKNDPDSTSNGLPNPFAHPKAVDGGSSGCADAGMAGAEGQSKKGDTPAKSDGGGKGVDDGSDTGSGDGSDSPDEGAGNGSSAGDGSSGPGGPDTIGALRKALNGAMQDAEVVANTAQQNRTLNSKGDKFNGVLASTNYTNHKSYPEYSQQAGAFRKQLSRISEDADPGFDRGHDSGRLNIMRAVRGDSIDTVFDLWKEGKQDASSIELVVLLDRSYSMSQLMAQACQAAWSIKYGIDGLGGDARCSVITFGSQASYLYRPNDVATSQPRHVSSNGGTTVEPAAMEALRIMARSERKKKILISVSDGGWDDREEATEVIKRMRAGGVTTAALFLQDDTTARFIKGMDSGSRKDYLDVMRNEHEMFVLGDSPNSITMLGKSLVKAAMRR</sequence>
<evidence type="ECO:0000313" key="3">
    <source>
        <dbReference type="EMBL" id="AKL88343.1"/>
    </source>
</evidence>
<organism evidence="3 4">
    <name type="scientific">Gordonia phage GMA6</name>
    <dbReference type="NCBI Taxonomy" id="1647285"/>
    <lineage>
        <taxon>Viruses</taxon>
        <taxon>Duplodnaviria</taxon>
        <taxon>Heunggongvirae</taxon>
        <taxon>Uroviricota</taxon>
        <taxon>Caudoviricetes</taxon>
        <taxon>Bendigovirus</taxon>
        <taxon>Bendigovirus GMA6</taxon>
    </lineage>
</organism>
<evidence type="ECO:0000313" key="4">
    <source>
        <dbReference type="Proteomes" id="UP000203886"/>
    </source>
</evidence>
<feature type="compositionally biased region" description="Gly residues" evidence="1">
    <location>
        <begin position="326"/>
        <end position="343"/>
    </location>
</feature>
<evidence type="ECO:0000259" key="2">
    <source>
        <dbReference type="SMART" id="SM00327"/>
    </source>
</evidence>
<dbReference type="EMBL" id="KR063280">
    <property type="protein sequence ID" value="AKL88343.1"/>
    <property type="molecule type" value="Genomic_DNA"/>
</dbReference>
<dbReference type="RefSeq" id="YP_009273544.1">
    <property type="nucleotide sequence ID" value="NC_030906.1"/>
</dbReference>
<dbReference type="SMART" id="SM00327">
    <property type="entry name" value="VWA"/>
    <property type="match status" value="1"/>
</dbReference>
<dbReference type="KEGG" id="vg:28801112"/>
<proteinExistence type="predicted"/>
<dbReference type="SUPFAM" id="SSF53300">
    <property type="entry name" value="vWA-like"/>
    <property type="match status" value="1"/>
</dbReference>
<name>A0A0K0NL82_9CAUD</name>
<dbReference type="InterPro" id="IPR036465">
    <property type="entry name" value="vWFA_dom_sf"/>
</dbReference>
<feature type="domain" description="VWFA" evidence="2">
    <location>
        <begin position="455"/>
        <end position="616"/>
    </location>
</feature>
<dbReference type="Gene3D" id="3.40.50.410">
    <property type="entry name" value="von Willebrand factor, type A domain"/>
    <property type="match status" value="1"/>
</dbReference>
<keyword evidence="4" id="KW-1185">Reference proteome</keyword>